<proteinExistence type="predicted"/>
<dbReference type="InterPro" id="IPR003441">
    <property type="entry name" value="NAC-dom"/>
</dbReference>
<evidence type="ECO:0000313" key="7">
    <source>
        <dbReference type="EMBL" id="KAF9672824.1"/>
    </source>
</evidence>
<dbReference type="PANTHER" id="PTHR31719">
    <property type="entry name" value="NAC TRANSCRIPTION FACTOR 56"/>
    <property type="match status" value="1"/>
</dbReference>
<sequence>MLTMLTPFQILPSYRFNPCNEELVRFYLYPKLTNPCLTTSAPVRDCSLYAYQPLQIWNTFHRIHGEDVLFFIDLKKISPKSNINVSRQIADGPATWHREDKDHHIRVQIEKNYSVTALRKGFSYRNTQPHQPGCNWTMYEYSIPSLSQVTVLCQLRRKDNDKTHQSTQKNKKRKRADADAVDDAANTKYQEARVDQHNLGPYRAFETVSEDVVNGVRFEDFESFYCENMLDFDSCEMAANSITSTTGHFSLTTVSTWNPAKNLKPFEVLSINSDGEAVANEDDHLRQEILERLNSTFFYDEVAPFQADGVQATQVGNESFTSEVVDHHPESEVPEDSSHSSDWIQSVTALRKGFSYRNTQPHQPGCNWMMYEYSIPSLSEVTVLCQLRRKDNDKTHQSTQKNKKRKRAVADGVDDAANTKSQEARVDQHNLGPYGASETVSEDVVNGVRFEDFESFYCENILDFDGCEMAANSITSTTGHFSPTTISTWNHAENLKAFEVVSIDSDGEAAAKEDDHLRQETLERLNSTFFYDL</sequence>
<dbReference type="AlphaFoldDB" id="A0A835JQS5"/>
<keyword evidence="4" id="KW-0539">Nucleus</keyword>
<dbReference type="InterPro" id="IPR036093">
    <property type="entry name" value="NAC_dom_sf"/>
</dbReference>
<gene>
    <name evidence="7" type="ORF">SADUNF_Sadunf11G0084400</name>
</gene>
<evidence type="ECO:0000256" key="4">
    <source>
        <dbReference type="ARBA" id="ARBA00023242"/>
    </source>
</evidence>
<evidence type="ECO:0000256" key="3">
    <source>
        <dbReference type="ARBA" id="ARBA00023163"/>
    </source>
</evidence>
<dbReference type="PANTHER" id="PTHR31719:SF164">
    <property type="entry name" value="NAC DOMAIN-CONTAINING PROTEIN"/>
    <property type="match status" value="1"/>
</dbReference>
<protein>
    <recommendedName>
        <fullName evidence="6">NAC domain-containing protein</fullName>
    </recommendedName>
</protein>
<keyword evidence="2" id="KW-0238">DNA-binding</keyword>
<dbReference type="PROSITE" id="PS51005">
    <property type="entry name" value="NAC"/>
    <property type="match status" value="1"/>
</dbReference>
<evidence type="ECO:0000256" key="5">
    <source>
        <dbReference type="SAM" id="MobiDB-lite"/>
    </source>
</evidence>
<reference evidence="7 8" key="1">
    <citation type="submission" date="2020-10" db="EMBL/GenBank/DDBJ databases">
        <title>Plant Genome Project.</title>
        <authorList>
            <person name="Zhang R.-G."/>
        </authorList>
    </citation>
    <scope>NUCLEOTIDE SEQUENCE [LARGE SCALE GENOMIC DNA]</scope>
    <source>
        <strain evidence="7">FAFU-HL-1</strain>
        <tissue evidence="7">Leaf</tissue>
    </source>
</reference>
<feature type="region of interest" description="Disordered" evidence="5">
    <location>
        <begin position="159"/>
        <end position="182"/>
    </location>
</feature>
<feature type="region of interest" description="Disordered" evidence="5">
    <location>
        <begin position="392"/>
        <end position="413"/>
    </location>
</feature>
<evidence type="ECO:0000256" key="1">
    <source>
        <dbReference type="ARBA" id="ARBA00023015"/>
    </source>
</evidence>
<dbReference type="Proteomes" id="UP000657918">
    <property type="component" value="Chromosome 11"/>
</dbReference>
<comment type="caution">
    <text evidence="7">The sequence shown here is derived from an EMBL/GenBank/DDBJ whole genome shotgun (WGS) entry which is preliminary data.</text>
</comment>
<name>A0A835JQS5_9ROSI</name>
<keyword evidence="8" id="KW-1185">Reference proteome</keyword>
<organism evidence="7 8">
    <name type="scientific">Salix dunnii</name>
    <dbReference type="NCBI Taxonomy" id="1413687"/>
    <lineage>
        <taxon>Eukaryota</taxon>
        <taxon>Viridiplantae</taxon>
        <taxon>Streptophyta</taxon>
        <taxon>Embryophyta</taxon>
        <taxon>Tracheophyta</taxon>
        <taxon>Spermatophyta</taxon>
        <taxon>Magnoliopsida</taxon>
        <taxon>eudicotyledons</taxon>
        <taxon>Gunneridae</taxon>
        <taxon>Pentapetalae</taxon>
        <taxon>rosids</taxon>
        <taxon>fabids</taxon>
        <taxon>Malpighiales</taxon>
        <taxon>Salicaceae</taxon>
        <taxon>Saliceae</taxon>
        <taxon>Salix</taxon>
    </lineage>
</organism>
<evidence type="ECO:0000259" key="6">
    <source>
        <dbReference type="PROSITE" id="PS51005"/>
    </source>
</evidence>
<dbReference type="GO" id="GO:0048731">
    <property type="term" value="P:system development"/>
    <property type="evidence" value="ECO:0007669"/>
    <property type="project" value="TreeGrafter"/>
</dbReference>
<keyword evidence="3" id="KW-0804">Transcription</keyword>
<dbReference type="OrthoDB" id="774757at2759"/>
<evidence type="ECO:0000256" key="2">
    <source>
        <dbReference type="ARBA" id="ARBA00023125"/>
    </source>
</evidence>
<keyword evidence="1" id="KW-0805">Transcription regulation</keyword>
<evidence type="ECO:0000313" key="8">
    <source>
        <dbReference type="Proteomes" id="UP000657918"/>
    </source>
</evidence>
<dbReference type="EMBL" id="JADGMS010000011">
    <property type="protein sequence ID" value="KAF9672824.1"/>
    <property type="molecule type" value="Genomic_DNA"/>
</dbReference>
<dbReference type="Gene3D" id="2.170.150.80">
    <property type="entry name" value="NAC domain"/>
    <property type="match status" value="1"/>
</dbReference>
<dbReference type="SUPFAM" id="SSF101941">
    <property type="entry name" value="NAC domain"/>
    <property type="match status" value="1"/>
</dbReference>
<feature type="domain" description="NAC" evidence="6">
    <location>
        <begin position="10"/>
        <end position="158"/>
    </location>
</feature>
<dbReference type="GO" id="GO:0003677">
    <property type="term" value="F:DNA binding"/>
    <property type="evidence" value="ECO:0007669"/>
    <property type="project" value="UniProtKB-KW"/>
</dbReference>
<accession>A0A835JQS5</accession>
<dbReference type="GO" id="GO:0006355">
    <property type="term" value="P:regulation of DNA-templated transcription"/>
    <property type="evidence" value="ECO:0007669"/>
    <property type="project" value="InterPro"/>
</dbReference>
<dbReference type="Pfam" id="PF02365">
    <property type="entry name" value="NAM"/>
    <property type="match status" value="1"/>
</dbReference>